<gene>
    <name evidence="10" type="ordered locus">Os06g0218200</name>
</gene>
<accession>Q0DDK4</accession>
<dbReference type="Proteomes" id="UP000000763">
    <property type="component" value="Chromosome 6"/>
</dbReference>
<keyword evidence="1" id="KW-0815">Transposition</keyword>
<feature type="region of interest" description="Disordered" evidence="8">
    <location>
        <begin position="492"/>
        <end position="515"/>
    </location>
</feature>
<dbReference type="InterPro" id="IPR018289">
    <property type="entry name" value="MULE_transposase_dom"/>
</dbReference>
<evidence type="ECO:0000256" key="1">
    <source>
        <dbReference type="ARBA" id="ARBA00022578"/>
    </source>
</evidence>
<evidence type="ECO:0000256" key="3">
    <source>
        <dbReference type="ARBA" id="ARBA00022771"/>
    </source>
</evidence>
<dbReference type="Pfam" id="PF04434">
    <property type="entry name" value="SWIM"/>
    <property type="match status" value="1"/>
</dbReference>
<evidence type="ECO:0000313" key="10">
    <source>
        <dbReference type="EMBL" id="BAF19069.1"/>
    </source>
</evidence>
<dbReference type="PANTHER" id="PTHR31973:SF195">
    <property type="entry name" value="MUDR FAMILY TRANSPOSASE"/>
    <property type="match status" value="1"/>
</dbReference>
<reference evidence="11" key="2">
    <citation type="journal article" date="2008" name="Nucleic Acids Res.">
        <title>The rice annotation project database (RAP-DB): 2008 update.</title>
        <authorList>
            <consortium name="The rice annotation project (RAP)"/>
        </authorList>
    </citation>
    <scope>GENOME REANNOTATION</scope>
    <source>
        <strain evidence="11">cv. Nipponbare</strain>
    </source>
</reference>
<proteinExistence type="predicted"/>
<dbReference type="AlphaFoldDB" id="Q0DDK4"/>
<dbReference type="KEGG" id="dosa:Os06g0218200"/>
<feature type="non-terminal residue" evidence="10">
    <location>
        <position position="1"/>
    </location>
</feature>
<evidence type="ECO:0000313" key="11">
    <source>
        <dbReference type="Proteomes" id="UP000000763"/>
    </source>
</evidence>
<dbReference type="PROSITE" id="PS50966">
    <property type="entry name" value="ZF_SWIM"/>
    <property type="match status" value="1"/>
</dbReference>
<dbReference type="SMART" id="SM00575">
    <property type="entry name" value="ZnF_PMZ"/>
    <property type="match status" value="1"/>
</dbReference>
<dbReference type="PANTHER" id="PTHR31973">
    <property type="entry name" value="POLYPROTEIN, PUTATIVE-RELATED"/>
    <property type="match status" value="1"/>
</dbReference>
<keyword evidence="6" id="KW-0233">DNA recombination</keyword>
<keyword evidence="2" id="KW-0479">Metal-binding</keyword>
<evidence type="ECO:0000256" key="8">
    <source>
        <dbReference type="SAM" id="MobiDB-lite"/>
    </source>
</evidence>
<dbReference type="GO" id="GO:0008270">
    <property type="term" value="F:zinc ion binding"/>
    <property type="evidence" value="ECO:0007669"/>
    <property type="project" value="UniProtKB-KW"/>
</dbReference>
<keyword evidence="4" id="KW-0862">Zinc</keyword>
<evidence type="ECO:0000256" key="2">
    <source>
        <dbReference type="ARBA" id="ARBA00022723"/>
    </source>
</evidence>
<dbReference type="EMBL" id="AP008212">
    <property type="protein sequence ID" value="BAF19069.1"/>
    <property type="molecule type" value="Genomic_DNA"/>
</dbReference>
<dbReference type="Pfam" id="PF10551">
    <property type="entry name" value="MULE"/>
    <property type="match status" value="1"/>
</dbReference>
<protein>
    <submittedName>
        <fullName evidence="10">Os06g0218200 protein</fullName>
    </submittedName>
</protein>
<dbReference type="PROSITE" id="PS01007">
    <property type="entry name" value="TRANSPOSASE_MUTATOR"/>
    <property type="match status" value="1"/>
</dbReference>
<keyword evidence="3 7" id="KW-0863">Zinc-finger</keyword>
<feature type="domain" description="SWIM-type" evidence="9">
    <location>
        <begin position="257"/>
        <end position="289"/>
    </location>
</feature>
<evidence type="ECO:0000256" key="5">
    <source>
        <dbReference type="ARBA" id="ARBA00023125"/>
    </source>
</evidence>
<dbReference type="InterPro" id="IPR001207">
    <property type="entry name" value="Transposase_mutator"/>
</dbReference>
<feature type="compositionally biased region" description="Basic residues" evidence="8">
    <location>
        <begin position="497"/>
        <end position="515"/>
    </location>
</feature>
<dbReference type="InterPro" id="IPR006564">
    <property type="entry name" value="Znf_PMZ"/>
</dbReference>
<keyword evidence="5" id="KW-0238">DNA-binding</keyword>
<name>Q0DDK4_ORYSJ</name>
<evidence type="ECO:0000256" key="7">
    <source>
        <dbReference type="PROSITE-ProRule" id="PRU00325"/>
    </source>
</evidence>
<reference evidence="10 11" key="1">
    <citation type="journal article" date="2005" name="Nature">
        <title>The map-based sequence of the rice genome.</title>
        <authorList>
            <consortium name="International rice genome sequencing project (IRGSP)"/>
            <person name="Matsumoto T."/>
            <person name="Wu J."/>
            <person name="Kanamori H."/>
            <person name="Katayose Y."/>
            <person name="Fujisawa M."/>
            <person name="Namiki N."/>
            <person name="Mizuno H."/>
            <person name="Yamamoto K."/>
            <person name="Antonio B.A."/>
            <person name="Baba T."/>
            <person name="Sakata K."/>
            <person name="Nagamura Y."/>
            <person name="Aoki H."/>
            <person name="Arikawa K."/>
            <person name="Arita K."/>
            <person name="Bito T."/>
            <person name="Chiden Y."/>
            <person name="Fujitsuka N."/>
            <person name="Fukunaka R."/>
            <person name="Hamada M."/>
            <person name="Harada C."/>
            <person name="Hayashi A."/>
            <person name="Hijishita S."/>
            <person name="Honda M."/>
            <person name="Hosokawa S."/>
            <person name="Ichikawa Y."/>
            <person name="Idonuma A."/>
            <person name="Iijima M."/>
            <person name="Ikeda M."/>
            <person name="Ikeno M."/>
            <person name="Ito K."/>
            <person name="Ito S."/>
            <person name="Ito T."/>
            <person name="Ito Y."/>
            <person name="Ito Y."/>
            <person name="Iwabuchi A."/>
            <person name="Kamiya K."/>
            <person name="Karasawa W."/>
            <person name="Kurita K."/>
            <person name="Katagiri S."/>
            <person name="Kikuta A."/>
            <person name="Kobayashi H."/>
            <person name="Kobayashi N."/>
            <person name="Machita K."/>
            <person name="Maehara T."/>
            <person name="Masukawa M."/>
            <person name="Mizubayashi T."/>
            <person name="Mukai Y."/>
            <person name="Nagasaki H."/>
            <person name="Nagata Y."/>
            <person name="Naito S."/>
            <person name="Nakashima M."/>
            <person name="Nakama Y."/>
            <person name="Nakamichi Y."/>
            <person name="Nakamura M."/>
            <person name="Meguro A."/>
            <person name="Negishi M."/>
            <person name="Ohta I."/>
            <person name="Ohta T."/>
            <person name="Okamoto M."/>
            <person name="Ono N."/>
            <person name="Saji S."/>
            <person name="Sakaguchi M."/>
            <person name="Sakai K."/>
            <person name="Shibata M."/>
            <person name="Shimokawa T."/>
            <person name="Song J."/>
            <person name="Takazaki Y."/>
            <person name="Terasawa K."/>
            <person name="Tsugane M."/>
            <person name="Tsuji K."/>
            <person name="Ueda S."/>
            <person name="Waki K."/>
            <person name="Yamagata H."/>
            <person name="Yamamoto M."/>
            <person name="Yamamoto S."/>
            <person name="Yamane H."/>
            <person name="Yoshiki S."/>
            <person name="Yoshihara R."/>
            <person name="Yukawa K."/>
            <person name="Zhong H."/>
            <person name="Yano M."/>
            <person name="Yuan Q."/>
            <person name="Ouyang S."/>
            <person name="Liu J."/>
            <person name="Jones K.M."/>
            <person name="Gansberger K."/>
            <person name="Moffat K."/>
            <person name="Hill J."/>
            <person name="Bera J."/>
            <person name="Fadrosh D."/>
            <person name="Jin S."/>
            <person name="Johri S."/>
            <person name="Kim M."/>
            <person name="Overton L."/>
            <person name="Reardon M."/>
            <person name="Tsitrin T."/>
            <person name="Vuong H."/>
            <person name="Weaver B."/>
            <person name="Ciecko A."/>
            <person name="Tallon L."/>
            <person name="Jackson J."/>
            <person name="Pai G."/>
            <person name="Aken S.V."/>
            <person name="Utterback T."/>
            <person name="Reidmuller S."/>
            <person name="Feldblyum T."/>
            <person name="Hsiao J."/>
            <person name="Zismann V."/>
            <person name="Iobst S."/>
            <person name="de Vazeille A.R."/>
            <person name="Buell C.R."/>
            <person name="Ying K."/>
            <person name="Li Y."/>
            <person name="Lu T."/>
            <person name="Huang Y."/>
            <person name="Zhao Q."/>
            <person name="Feng Q."/>
            <person name="Zhang L."/>
            <person name="Zhu J."/>
            <person name="Weng Q."/>
            <person name="Mu J."/>
            <person name="Lu Y."/>
            <person name="Fan D."/>
            <person name="Liu Y."/>
            <person name="Guan J."/>
            <person name="Zhang Y."/>
            <person name="Yu S."/>
            <person name="Liu X."/>
            <person name="Zhang Y."/>
            <person name="Hong G."/>
            <person name="Han B."/>
            <person name="Choisne N."/>
            <person name="Demange N."/>
            <person name="Orjeda G."/>
            <person name="Samain S."/>
            <person name="Cattolico L."/>
            <person name="Pelletier E."/>
            <person name="Couloux A."/>
            <person name="Segurens B."/>
            <person name="Wincker P."/>
            <person name="D'Hont A."/>
            <person name="Scarpelli C."/>
            <person name="Weissenbach J."/>
            <person name="Salanoubat M."/>
            <person name="Quetier F."/>
            <person name="Yu Y."/>
            <person name="Kim H.R."/>
            <person name="Rambo T."/>
            <person name="Currie J."/>
            <person name="Collura K."/>
            <person name="Luo M."/>
            <person name="Yang T."/>
            <person name="Ammiraju J.S.S."/>
            <person name="Engler F."/>
            <person name="Soderlund C."/>
            <person name="Wing R.A."/>
            <person name="Palmer L.E."/>
            <person name="de la Bastide M."/>
            <person name="Spiegel L."/>
            <person name="Nascimento L."/>
            <person name="Zutavern T."/>
            <person name="O'Shaughnessy A."/>
            <person name="Dike S."/>
            <person name="Dedhia N."/>
            <person name="Preston R."/>
            <person name="Balija V."/>
            <person name="McCombie W.R."/>
            <person name="Chow T."/>
            <person name="Chen H."/>
            <person name="Chung M."/>
            <person name="Chen C."/>
            <person name="Shaw J."/>
            <person name="Wu H."/>
            <person name="Hsiao K."/>
            <person name="Chao Y."/>
            <person name="Chu M."/>
            <person name="Cheng C."/>
            <person name="Hour A."/>
            <person name="Lee P."/>
            <person name="Lin S."/>
            <person name="Lin Y."/>
            <person name="Liou J."/>
            <person name="Liu S."/>
            <person name="Hsing Y."/>
            <person name="Raghuvanshi S."/>
            <person name="Mohanty A."/>
            <person name="Bharti A.K."/>
            <person name="Gaur A."/>
            <person name="Gupta V."/>
            <person name="Kumar D."/>
            <person name="Ravi V."/>
            <person name="Vij S."/>
            <person name="Kapur A."/>
            <person name="Khurana P."/>
            <person name="Khurana P."/>
            <person name="Khurana J.P."/>
            <person name="Tyagi A.K."/>
            <person name="Gaikwad K."/>
            <person name="Singh A."/>
            <person name="Dalal V."/>
            <person name="Srivastava S."/>
            <person name="Dixit A."/>
            <person name="Pal A.K."/>
            <person name="Ghazi I.A."/>
            <person name="Yadav M."/>
            <person name="Pandit A."/>
            <person name="Bhargava A."/>
            <person name="Sureshbabu K."/>
            <person name="Batra K."/>
            <person name="Sharma T.R."/>
            <person name="Mohapatra T."/>
            <person name="Singh N.K."/>
            <person name="Messing J."/>
            <person name="Nelson A.B."/>
            <person name="Fuks G."/>
            <person name="Kavchok S."/>
            <person name="Keizer G."/>
            <person name="Linton E."/>
            <person name="Llaca V."/>
            <person name="Song R."/>
            <person name="Tanyolac B."/>
            <person name="Young S."/>
            <person name="Ho-Il K."/>
            <person name="Hahn J.H."/>
            <person name="Sangsakoo G."/>
            <person name="Vanavichit A."/>
            <person name="de Mattos Luiz.A.T."/>
            <person name="Zimmer P.D."/>
            <person name="Malone G."/>
            <person name="Dellagostin O."/>
            <person name="de Oliveira A.C."/>
            <person name="Bevan M."/>
            <person name="Bancroft I."/>
            <person name="Minx P."/>
            <person name="Cordum H."/>
            <person name="Wilson R."/>
            <person name="Cheng Z."/>
            <person name="Jin W."/>
            <person name="Jiang J."/>
            <person name="Leong S.A."/>
            <person name="Iwama H."/>
            <person name="Gojobori T."/>
            <person name="Itoh T."/>
            <person name="Niimura Y."/>
            <person name="Fujii Y."/>
            <person name="Habara T."/>
            <person name="Sakai H."/>
            <person name="Sato Y."/>
            <person name="Wilson G."/>
            <person name="Kumar K."/>
            <person name="McCouch S."/>
            <person name="Juretic N."/>
            <person name="Hoen D."/>
            <person name="Wright S."/>
            <person name="Bruskiewich R."/>
            <person name="Bureau T."/>
            <person name="Miyao A."/>
            <person name="Hirochika H."/>
            <person name="Nishikawa T."/>
            <person name="Kadowaki K."/>
            <person name="Sugiura M."/>
            <person name="Burr B."/>
            <person name="Sasaki T."/>
        </authorList>
    </citation>
    <scope>NUCLEOTIDE SEQUENCE [LARGE SCALE GENOMIC DNA]</scope>
    <source>
        <strain evidence="11">cv. Nipponbare</strain>
    </source>
</reference>
<dbReference type="InterPro" id="IPR007527">
    <property type="entry name" value="Znf_SWIM"/>
</dbReference>
<organism evidence="10 11">
    <name type="scientific">Oryza sativa subsp. japonica</name>
    <name type="common">Rice</name>
    <dbReference type="NCBI Taxonomy" id="39947"/>
    <lineage>
        <taxon>Eukaryota</taxon>
        <taxon>Viridiplantae</taxon>
        <taxon>Streptophyta</taxon>
        <taxon>Embryophyta</taxon>
        <taxon>Tracheophyta</taxon>
        <taxon>Spermatophyta</taxon>
        <taxon>Magnoliopsida</taxon>
        <taxon>Liliopsida</taxon>
        <taxon>Poales</taxon>
        <taxon>Poaceae</taxon>
        <taxon>BOP clade</taxon>
        <taxon>Oryzoideae</taxon>
        <taxon>Oryzeae</taxon>
        <taxon>Oryzinae</taxon>
        <taxon>Oryza</taxon>
        <taxon>Oryza sativa</taxon>
    </lineage>
</organism>
<evidence type="ECO:0000256" key="6">
    <source>
        <dbReference type="ARBA" id="ARBA00023172"/>
    </source>
</evidence>
<evidence type="ECO:0000256" key="4">
    <source>
        <dbReference type="ARBA" id="ARBA00022833"/>
    </source>
</evidence>
<dbReference type="GO" id="GO:0004803">
    <property type="term" value="F:transposase activity"/>
    <property type="evidence" value="ECO:0007669"/>
    <property type="project" value="InterPro"/>
</dbReference>
<evidence type="ECO:0000259" key="9">
    <source>
        <dbReference type="PROSITE" id="PS50966"/>
    </source>
</evidence>
<dbReference type="GO" id="GO:0006313">
    <property type="term" value="P:DNA transposition"/>
    <property type="evidence" value="ECO:0007669"/>
    <property type="project" value="InterPro"/>
</dbReference>
<dbReference type="GO" id="GO:0003677">
    <property type="term" value="F:DNA binding"/>
    <property type="evidence" value="ECO:0007669"/>
    <property type="project" value="UniProtKB-KW"/>
</dbReference>
<sequence>GGCRPYISIDSTALNGYWNGHMPAANALDGHNWMFPLAFGFFDSETKENWVWFMEQLANAIGPVPKLAIHTDACKGLETAVHKVFPWAEQRECMRHLMENMKKLFHGSIYARKMWPAAKTYMLEKHDKWMDEVTTASPEVKQWLKEYHNLLWARSKFDCAIKCDYINNNLAESWNSWIKDLKDLPVDALADAIREKTLILFEKRRRISTALNGVILPVVIHQLNEASKGLGHLKVTKGNPDQAEVTETYKDEEVTRHVVYLDKWTCTCREWQVTGKPCPHALALITTIRQPNMEKYVDTAYSVHRFQVAYASVIPNITDKKQWPKVDKGFKLLPPVPKKRGVGRQRKNRIPSALEKGKGKATRQVQCPDYQRFGHRKGSIRCELTGTRKRKKNNKTKTNVGRKKAKGAIDAQAAAVDVQANTPRTRAAAVDVQANTPRTRAAVAKEAAAESQVHATQTSSPGPITRRRLALEVGQSSVEVALVPVQVQAAVQPTKKFTPRKKLASKPKRHHHQSF</sequence>